<reference evidence="1 2" key="1">
    <citation type="submission" date="2016-10" db="EMBL/GenBank/DDBJ databases">
        <authorList>
            <person name="de Groot N.N."/>
        </authorList>
    </citation>
    <scope>NUCLEOTIDE SEQUENCE [LARGE SCALE GENOMIC DNA]</scope>
    <source>
        <strain evidence="1 2">DSM 25232</strain>
    </source>
</reference>
<accession>A0A1H7FY96</accession>
<proteinExistence type="predicted"/>
<dbReference type="EMBL" id="FOAB01000001">
    <property type="protein sequence ID" value="SEK30871.1"/>
    <property type="molecule type" value="Genomic_DNA"/>
</dbReference>
<dbReference type="OrthoDB" id="1466422at2"/>
<name>A0A1H7FY96_AQUAM</name>
<dbReference type="Proteomes" id="UP000198521">
    <property type="component" value="Unassembled WGS sequence"/>
</dbReference>
<gene>
    <name evidence="1" type="ORF">SAMN04487910_0216</name>
</gene>
<sequence>MKIVLQLVLWVVIAALGYMVYDSVMGPVRFNKVKKVRYAKAIENLRDIRQAELAHKTVVGKFEKDPTKLIAFIDTAKFTLTQRRDSSFVAFNKILQIDEPRDTVVVDTLGYASVKDSLFKGSDRYKTMMNVPVDGKDAKFDLDAGFIDKNGIRVSVFEARVAKDILLHDLDKDLLFQEKQVVSVEGVDGPFLSVGSMQEVNTTGNWPKTYDSNTKQE</sequence>
<evidence type="ECO:0000313" key="2">
    <source>
        <dbReference type="Proteomes" id="UP000198521"/>
    </source>
</evidence>
<keyword evidence="2" id="KW-1185">Reference proteome</keyword>
<organism evidence="1 2">
    <name type="scientific">Aquimarina amphilecti</name>
    <dbReference type="NCBI Taxonomy" id="1038014"/>
    <lineage>
        <taxon>Bacteria</taxon>
        <taxon>Pseudomonadati</taxon>
        <taxon>Bacteroidota</taxon>
        <taxon>Flavobacteriia</taxon>
        <taxon>Flavobacteriales</taxon>
        <taxon>Flavobacteriaceae</taxon>
        <taxon>Aquimarina</taxon>
    </lineage>
</organism>
<dbReference type="RefSeq" id="WP_091404320.1">
    <property type="nucleotide sequence ID" value="NZ_FOAB01000001.1"/>
</dbReference>
<dbReference type="STRING" id="1038014.SAMN04487910_0216"/>
<evidence type="ECO:0000313" key="1">
    <source>
        <dbReference type="EMBL" id="SEK30871.1"/>
    </source>
</evidence>
<protein>
    <submittedName>
        <fullName evidence="1">Uncharacterized protein</fullName>
    </submittedName>
</protein>
<dbReference type="AlphaFoldDB" id="A0A1H7FY96"/>